<comment type="subcellular location">
    <subcellularLocation>
        <location evidence="1">Periplasm</location>
    </subcellularLocation>
</comment>
<gene>
    <name evidence="8" type="primary">traF</name>
    <name evidence="8" type="ORF">MGMO_93c00130</name>
</gene>
<dbReference type="GO" id="GO:0004252">
    <property type="term" value="F:serine-type endopeptidase activity"/>
    <property type="evidence" value="ECO:0007669"/>
    <property type="project" value="InterPro"/>
</dbReference>
<dbReference type="Gene3D" id="2.10.109.10">
    <property type="entry name" value="Umud Fragment, subunit A"/>
    <property type="match status" value="1"/>
</dbReference>
<keyword evidence="6" id="KW-1133">Transmembrane helix</keyword>
<keyword evidence="4" id="KW-0574">Periplasm</keyword>
<dbReference type="InterPro" id="IPR036286">
    <property type="entry name" value="LexA/Signal_pep-like_sf"/>
</dbReference>
<evidence type="ECO:0000313" key="9">
    <source>
        <dbReference type="Proteomes" id="UP000017842"/>
    </source>
</evidence>
<dbReference type="NCBIfam" id="NF010459">
    <property type="entry name" value="PRK13884.1"/>
    <property type="match status" value="1"/>
</dbReference>
<accession>V5BEF7</accession>
<dbReference type="InterPro" id="IPR019533">
    <property type="entry name" value="Peptidase_S26"/>
</dbReference>
<evidence type="ECO:0000256" key="4">
    <source>
        <dbReference type="ARBA" id="ARBA00022764"/>
    </source>
</evidence>
<dbReference type="STRING" id="1116472.MGMO_93c00130"/>
<dbReference type="eggNOG" id="COG4959">
    <property type="taxonomic scope" value="Bacteria"/>
</dbReference>
<evidence type="ECO:0000256" key="1">
    <source>
        <dbReference type="ARBA" id="ARBA00004418"/>
    </source>
</evidence>
<evidence type="ECO:0000259" key="7">
    <source>
        <dbReference type="Pfam" id="PF10502"/>
    </source>
</evidence>
<evidence type="ECO:0000256" key="2">
    <source>
        <dbReference type="ARBA" id="ARBA00005849"/>
    </source>
</evidence>
<dbReference type="EMBL" id="AYLO01000089">
    <property type="protein sequence ID" value="ESS71655.1"/>
    <property type="molecule type" value="Genomic_DNA"/>
</dbReference>
<dbReference type="GO" id="GO:0042597">
    <property type="term" value="C:periplasmic space"/>
    <property type="evidence" value="ECO:0007669"/>
    <property type="project" value="UniProtKB-SubCell"/>
</dbReference>
<dbReference type="Pfam" id="PF10502">
    <property type="entry name" value="Peptidase_S26"/>
    <property type="match status" value="1"/>
</dbReference>
<keyword evidence="6" id="KW-0472">Membrane</keyword>
<dbReference type="RefSeq" id="WP_023495264.1">
    <property type="nucleotide sequence ID" value="NZ_AYLO01000089.1"/>
</dbReference>
<dbReference type="InterPro" id="IPR014139">
    <property type="entry name" value="Peptidase_S26C_TraF"/>
</dbReference>
<proteinExistence type="inferred from homology"/>
<keyword evidence="5" id="KW-0184">Conjugation</keyword>
<dbReference type="MEROPS" id="S26.014"/>
<evidence type="ECO:0000256" key="6">
    <source>
        <dbReference type="SAM" id="Phobius"/>
    </source>
</evidence>
<evidence type="ECO:0000256" key="5">
    <source>
        <dbReference type="ARBA" id="ARBA00022971"/>
    </source>
</evidence>
<dbReference type="Proteomes" id="UP000017842">
    <property type="component" value="Unassembled WGS sequence"/>
</dbReference>
<dbReference type="SUPFAM" id="SSF51306">
    <property type="entry name" value="LexA/Signal peptidase"/>
    <property type="match status" value="1"/>
</dbReference>
<comment type="similarity">
    <text evidence="2">Belongs to the peptidase S26C family.</text>
</comment>
<keyword evidence="3" id="KW-0732">Signal</keyword>
<name>V5BEF7_9GAMM</name>
<evidence type="ECO:0000313" key="8">
    <source>
        <dbReference type="EMBL" id="ESS71655.1"/>
    </source>
</evidence>
<dbReference type="AlphaFoldDB" id="V5BEF7"/>
<feature type="domain" description="Peptidase S26" evidence="7">
    <location>
        <begin position="28"/>
        <end position="190"/>
    </location>
</feature>
<evidence type="ECO:0000256" key="3">
    <source>
        <dbReference type="ARBA" id="ARBA00022729"/>
    </source>
</evidence>
<sequence>MYAHPVDKFNPPATSLREQSRYHRTINVLTTFLLLGFSILFVSDWLGLRLNTTHSVDPGFYWVVNKQPEKGDFVSFCPAKNSLTQMAHERGYIGFGNCPGHYERLLKIVVGVTGDKVELHKQGVYINGTLLPQSAVLSQDGLGRALLPFSKKAIVLKPDELWVMTNRSPLSFDSRYFGPIRLAQISDVVKPLWTWR</sequence>
<dbReference type="NCBIfam" id="TIGR02771">
    <property type="entry name" value="TraF_Ti"/>
    <property type="match status" value="1"/>
</dbReference>
<protein>
    <submittedName>
        <fullName evidence="8">Plasmid transfer protein TraF</fullName>
    </submittedName>
</protein>
<reference evidence="8 9" key="1">
    <citation type="journal article" date="2013" name="Genome Announc.">
        <title>Draft Genome Sequence of the Methanotrophic Gammaproteobacterium Methyloglobulus morosus DSM 22980 Strain KoM1.</title>
        <authorList>
            <person name="Poehlein A."/>
            <person name="Deutzmann J.S."/>
            <person name="Daniel R."/>
            <person name="Simeonova D.D."/>
        </authorList>
    </citation>
    <scope>NUCLEOTIDE SEQUENCE [LARGE SCALE GENOMIC DNA]</scope>
    <source>
        <strain evidence="8 9">KoM1</strain>
    </source>
</reference>
<keyword evidence="6" id="KW-0812">Transmembrane</keyword>
<dbReference type="GO" id="GO:0006465">
    <property type="term" value="P:signal peptide processing"/>
    <property type="evidence" value="ECO:0007669"/>
    <property type="project" value="InterPro"/>
</dbReference>
<organism evidence="8 9">
    <name type="scientific">Methyloglobulus morosus KoM1</name>
    <dbReference type="NCBI Taxonomy" id="1116472"/>
    <lineage>
        <taxon>Bacteria</taxon>
        <taxon>Pseudomonadati</taxon>
        <taxon>Pseudomonadota</taxon>
        <taxon>Gammaproteobacteria</taxon>
        <taxon>Methylococcales</taxon>
        <taxon>Methylococcaceae</taxon>
        <taxon>Methyloglobulus</taxon>
    </lineage>
</organism>
<keyword evidence="9" id="KW-1185">Reference proteome</keyword>
<comment type="caution">
    <text evidence="8">The sequence shown here is derived from an EMBL/GenBank/DDBJ whole genome shotgun (WGS) entry which is preliminary data.</text>
</comment>
<feature type="transmembrane region" description="Helical" evidence="6">
    <location>
        <begin position="26"/>
        <end position="48"/>
    </location>
</feature>